<gene>
    <name evidence="1" type="ORF">AXG55_01395</name>
</gene>
<organism evidence="1 2">
    <name type="scientific">Silvanigrella aquatica</name>
    <dbReference type="NCBI Taxonomy" id="1915309"/>
    <lineage>
        <taxon>Bacteria</taxon>
        <taxon>Pseudomonadati</taxon>
        <taxon>Bdellovibrionota</taxon>
        <taxon>Oligoflexia</taxon>
        <taxon>Silvanigrellales</taxon>
        <taxon>Silvanigrellaceae</taxon>
        <taxon>Silvanigrella</taxon>
    </lineage>
</organism>
<dbReference type="EMBL" id="CP017834">
    <property type="protein sequence ID" value="APJ02656.1"/>
    <property type="molecule type" value="Genomic_DNA"/>
</dbReference>
<dbReference type="Gene3D" id="1.25.40.10">
    <property type="entry name" value="Tetratricopeptide repeat domain"/>
    <property type="match status" value="1"/>
</dbReference>
<protein>
    <submittedName>
        <fullName evidence="1">Uncharacterized protein</fullName>
    </submittedName>
</protein>
<dbReference type="InterPro" id="IPR011990">
    <property type="entry name" value="TPR-like_helical_dom_sf"/>
</dbReference>
<sequence length="385" mass="44929">MKLCYFPIIILLLVIINSCVSHEEIDPYAIEVDSQLLSLPYDETFFYYPKTTIRYQRKAMNDKYIPLDVVNYLYPMPEMDKLLNEKVKESKILQTIPNELDVVADSIHDLQRGDTQKSIEKNKNILKYFEKTRSRTLNEDFSISPFREASLALSLAYLQEGDDKEALPILEKLVLYSNKWSPIYIVLSDYYFYKKAYSLSLDVAERGIDLSSENSSYLYVLKAKAYRALGNKLLAKQTLVRAHELFPNNSDINLWTGILKFDENNIFEACKFFNTAYDIDKKNPYAAHNYSYCLMQQKKYEQASQILSVALSNYPSHAHLYYLIGVLENLRNNYYAAQKSWQTYLSLVDESDPNYKKVLFKISQMDSQERALPDEQNLPYPQLPN</sequence>
<dbReference type="KEGG" id="saqi:AXG55_01395"/>
<dbReference type="PANTHER" id="PTHR12558">
    <property type="entry name" value="CELL DIVISION CYCLE 16,23,27"/>
    <property type="match status" value="1"/>
</dbReference>
<dbReference type="STRING" id="1915309.AXG55_01395"/>
<evidence type="ECO:0000313" key="2">
    <source>
        <dbReference type="Proteomes" id="UP000184731"/>
    </source>
</evidence>
<name>A0A1L4CXI8_9BACT</name>
<dbReference type="Pfam" id="PF14559">
    <property type="entry name" value="TPR_19"/>
    <property type="match status" value="1"/>
</dbReference>
<dbReference type="PANTHER" id="PTHR12558:SF13">
    <property type="entry name" value="CELL DIVISION CYCLE PROTEIN 27 HOMOLOG"/>
    <property type="match status" value="1"/>
</dbReference>
<dbReference type="Proteomes" id="UP000184731">
    <property type="component" value="Chromosome"/>
</dbReference>
<evidence type="ECO:0000313" key="1">
    <source>
        <dbReference type="EMBL" id="APJ02656.1"/>
    </source>
</evidence>
<dbReference type="AlphaFoldDB" id="A0A1L4CXI8"/>
<accession>A0A1L4CXI8</accession>
<proteinExistence type="predicted"/>
<dbReference type="OrthoDB" id="5291906at2"/>
<keyword evidence="2" id="KW-1185">Reference proteome</keyword>
<reference evidence="1 2" key="1">
    <citation type="submission" date="2016-10" db="EMBL/GenBank/DDBJ databases">
        <title>Silvanigrella aquatica sp. nov., isolated from a freshwater lake located in the Black Forest, Germany, description of Silvanigrellaceae fam. nov., Silvanigrellales ord. nov., reclassification of the order Bdellovibrionales in the class Oligoflexia, reclassification of the families Bacteriovoracaceae and Halobacteriovoraceae in the new order Bacteriovoracales ord. nov., and reclassification of the family Pseudobacteriovoracaceae in the order Oligoflexiales.</title>
        <authorList>
            <person name="Hahn M.W."/>
            <person name="Schmidt J."/>
            <person name="Koll U."/>
            <person name="Rohde M."/>
            <person name="Verbag S."/>
            <person name="Pitt A."/>
            <person name="Nakai R."/>
            <person name="Naganuma T."/>
            <person name="Lang E."/>
        </authorList>
    </citation>
    <scope>NUCLEOTIDE SEQUENCE [LARGE SCALE GENOMIC DNA]</scope>
    <source>
        <strain evidence="1 2">MWH-Nonnen-W8red</strain>
    </source>
</reference>
<dbReference type="RefSeq" id="WP_148696362.1">
    <property type="nucleotide sequence ID" value="NZ_CP017834.1"/>
</dbReference>
<dbReference type="SUPFAM" id="SSF48452">
    <property type="entry name" value="TPR-like"/>
    <property type="match status" value="2"/>
</dbReference>